<dbReference type="RefSeq" id="WP_373955411.1">
    <property type="nucleotide sequence ID" value="NZ_JBHDLN010000013.1"/>
</dbReference>
<evidence type="ECO:0000313" key="2">
    <source>
        <dbReference type="Proteomes" id="UP001575622"/>
    </source>
</evidence>
<keyword evidence="2" id="KW-1185">Reference proteome</keyword>
<dbReference type="EMBL" id="JBHDLN010000013">
    <property type="protein sequence ID" value="MFB0845253.1"/>
    <property type="molecule type" value="Genomic_DNA"/>
</dbReference>
<organism evidence="1 2">
    <name type="scientific">Paenibacillus oleatilyticus</name>
    <dbReference type="NCBI Taxonomy" id="2594886"/>
    <lineage>
        <taxon>Bacteria</taxon>
        <taxon>Bacillati</taxon>
        <taxon>Bacillota</taxon>
        <taxon>Bacilli</taxon>
        <taxon>Bacillales</taxon>
        <taxon>Paenibacillaceae</taxon>
        <taxon>Paenibacillus</taxon>
    </lineage>
</organism>
<evidence type="ECO:0000313" key="1">
    <source>
        <dbReference type="EMBL" id="MFB0845253.1"/>
    </source>
</evidence>
<gene>
    <name evidence="1" type="ORF">ACEU3E_23995</name>
</gene>
<sequence length="90" mass="10528">MHEVGQNIVQLKMDLKALVSPKLKNQIDDAVYDEEHAQNLSIGRTSAEQNHIRKDDEQKKHVKERINEIIKALTARKNYWNNLTIAYSMR</sequence>
<accession>A0ABV4V593</accession>
<comment type="caution">
    <text evidence="1">The sequence shown here is derived from an EMBL/GenBank/DDBJ whole genome shotgun (WGS) entry which is preliminary data.</text>
</comment>
<dbReference type="Proteomes" id="UP001575622">
    <property type="component" value="Unassembled WGS sequence"/>
</dbReference>
<reference evidence="1 2" key="1">
    <citation type="submission" date="2024-09" db="EMBL/GenBank/DDBJ databases">
        <authorList>
            <person name="Makale K.P.P."/>
            <person name="Makhzoum A."/>
            <person name="Rantong G."/>
            <person name="Rahube T.O."/>
        </authorList>
    </citation>
    <scope>NUCLEOTIDE SEQUENCE [LARGE SCALE GENOMIC DNA]</scope>
    <source>
        <strain evidence="1 2">KM_D13</strain>
    </source>
</reference>
<protein>
    <submittedName>
        <fullName evidence="1">Uncharacterized protein</fullName>
    </submittedName>
</protein>
<name>A0ABV4V593_9BACL</name>
<proteinExistence type="predicted"/>